<gene>
    <name evidence="1" type="ORF">VNO78_15435</name>
</gene>
<evidence type="ECO:0000313" key="1">
    <source>
        <dbReference type="EMBL" id="KAK7394894.1"/>
    </source>
</evidence>
<organism evidence="1 2">
    <name type="scientific">Psophocarpus tetragonolobus</name>
    <name type="common">Winged bean</name>
    <name type="synonym">Dolichos tetragonolobus</name>
    <dbReference type="NCBI Taxonomy" id="3891"/>
    <lineage>
        <taxon>Eukaryota</taxon>
        <taxon>Viridiplantae</taxon>
        <taxon>Streptophyta</taxon>
        <taxon>Embryophyta</taxon>
        <taxon>Tracheophyta</taxon>
        <taxon>Spermatophyta</taxon>
        <taxon>Magnoliopsida</taxon>
        <taxon>eudicotyledons</taxon>
        <taxon>Gunneridae</taxon>
        <taxon>Pentapetalae</taxon>
        <taxon>rosids</taxon>
        <taxon>fabids</taxon>
        <taxon>Fabales</taxon>
        <taxon>Fabaceae</taxon>
        <taxon>Papilionoideae</taxon>
        <taxon>50 kb inversion clade</taxon>
        <taxon>NPAAA clade</taxon>
        <taxon>indigoferoid/millettioid clade</taxon>
        <taxon>Phaseoleae</taxon>
        <taxon>Psophocarpus</taxon>
    </lineage>
</organism>
<dbReference type="EMBL" id="JAYMYS010000004">
    <property type="protein sequence ID" value="KAK7394894.1"/>
    <property type="molecule type" value="Genomic_DNA"/>
</dbReference>
<comment type="caution">
    <text evidence="1">The sequence shown here is derived from an EMBL/GenBank/DDBJ whole genome shotgun (WGS) entry which is preliminary data.</text>
</comment>
<name>A0AAN9SG27_PSOTE</name>
<protein>
    <submittedName>
        <fullName evidence="1">Uncharacterized protein</fullName>
    </submittedName>
</protein>
<keyword evidence="2" id="KW-1185">Reference proteome</keyword>
<sequence length="77" mass="8778">MITDICDFAVRLPQERIEMFGMKIQKKSSRSNKSSSYDFNVNVDMQFNYGYTIKDASSEFMGISWASCPITASKFIA</sequence>
<dbReference type="AlphaFoldDB" id="A0AAN9SG27"/>
<reference evidence="1 2" key="1">
    <citation type="submission" date="2024-01" db="EMBL/GenBank/DDBJ databases">
        <title>The genomes of 5 underutilized Papilionoideae crops provide insights into root nodulation and disease resistanc.</title>
        <authorList>
            <person name="Jiang F."/>
        </authorList>
    </citation>
    <scope>NUCLEOTIDE SEQUENCE [LARGE SCALE GENOMIC DNA]</scope>
    <source>
        <strain evidence="1">DUOXIRENSHENG_FW03</strain>
        <tissue evidence="1">Leaves</tissue>
    </source>
</reference>
<evidence type="ECO:0000313" key="2">
    <source>
        <dbReference type="Proteomes" id="UP001386955"/>
    </source>
</evidence>
<accession>A0AAN9SG27</accession>
<proteinExistence type="predicted"/>
<dbReference type="Proteomes" id="UP001386955">
    <property type="component" value="Unassembled WGS sequence"/>
</dbReference>